<keyword evidence="2" id="KW-0732">Signal</keyword>
<reference evidence="3 4" key="1">
    <citation type="submission" date="2016-06" db="EMBL/GenBank/DDBJ databases">
        <authorList>
            <person name="Ramos C."/>
            <person name="Pintado A."/>
            <person name="Crespo-Gomez J.I."/>
        </authorList>
    </citation>
    <scope>NUCLEOTIDE SEQUENCE [LARGE SCALE GENOMIC DNA]</scope>
    <source>
        <strain evidence="3 4">AVO110</strain>
    </source>
</reference>
<feature type="chain" id="PRO_5046264872" evidence="2">
    <location>
        <begin position="27"/>
        <end position="73"/>
    </location>
</feature>
<feature type="compositionally biased region" description="Polar residues" evidence="1">
    <location>
        <begin position="35"/>
        <end position="47"/>
    </location>
</feature>
<protein>
    <submittedName>
        <fullName evidence="3">Uncharacterized protein</fullName>
    </submittedName>
</protein>
<dbReference type="RefSeq" id="WP_262410765.1">
    <property type="nucleotide sequence ID" value="NZ_LZEU01000001.1"/>
</dbReference>
<comment type="caution">
    <text evidence="3">The sequence shown here is derived from an EMBL/GenBank/DDBJ whole genome shotgun (WGS) entry which is preliminary data.</text>
</comment>
<evidence type="ECO:0000313" key="3">
    <source>
        <dbReference type="EMBL" id="MBC9252967.1"/>
    </source>
</evidence>
<organism evidence="3 4">
    <name type="scientific">Aquipseudomonas alcaligenes</name>
    <name type="common">Pseudomonas alcaligenes</name>
    <dbReference type="NCBI Taxonomy" id="43263"/>
    <lineage>
        <taxon>Bacteria</taxon>
        <taxon>Pseudomonadati</taxon>
        <taxon>Pseudomonadota</taxon>
        <taxon>Gammaproteobacteria</taxon>
        <taxon>Pseudomonadales</taxon>
        <taxon>Pseudomonadaceae</taxon>
        <taxon>Aquipseudomonas</taxon>
    </lineage>
</organism>
<dbReference type="EMBL" id="LZEU01000001">
    <property type="protein sequence ID" value="MBC9252967.1"/>
    <property type="molecule type" value="Genomic_DNA"/>
</dbReference>
<name>A0ABR7S7F8_AQUAC</name>
<keyword evidence="4" id="KW-1185">Reference proteome</keyword>
<feature type="signal peptide" evidence="2">
    <location>
        <begin position="1"/>
        <end position="26"/>
    </location>
</feature>
<evidence type="ECO:0000313" key="4">
    <source>
        <dbReference type="Proteomes" id="UP000744555"/>
    </source>
</evidence>
<dbReference type="Proteomes" id="UP000744555">
    <property type="component" value="Unassembled WGS sequence"/>
</dbReference>
<accession>A0ABR7S7F8</accession>
<sequence length="73" mass="7991">MQAINPWVAALSIGLLISSSLVQVNAAPEDDRQYPQGQQQAGRSNPGQPLPHGYGKRLDTRALHGLPHYPDYE</sequence>
<proteinExistence type="predicted"/>
<evidence type="ECO:0000256" key="2">
    <source>
        <dbReference type="SAM" id="SignalP"/>
    </source>
</evidence>
<evidence type="ECO:0000256" key="1">
    <source>
        <dbReference type="SAM" id="MobiDB-lite"/>
    </source>
</evidence>
<gene>
    <name evidence="3" type="ORF">A9179_22120</name>
</gene>
<feature type="region of interest" description="Disordered" evidence="1">
    <location>
        <begin position="27"/>
        <end position="73"/>
    </location>
</feature>